<feature type="transmembrane region" description="Helical" evidence="1">
    <location>
        <begin position="210"/>
        <end position="237"/>
    </location>
</feature>
<feature type="transmembrane region" description="Helical" evidence="1">
    <location>
        <begin position="84"/>
        <end position="101"/>
    </location>
</feature>
<feature type="transmembrane region" description="Helical" evidence="1">
    <location>
        <begin position="12"/>
        <end position="38"/>
    </location>
</feature>
<accession>A0AAD7IM84</accession>
<feature type="transmembrane region" description="Helical" evidence="1">
    <location>
        <begin position="169"/>
        <end position="190"/>
    </location>
</feature>
<dbReference type="EMBL" id="JARKIB010000080">
    <property type="protein sequence ID" value="KAJ7746401.1"/>
    <property type="molecule type" value="Genomic_DNA"/>
</dbReference>
<keyword evidence="1" id="KW-0812">Transmembrane</keyword>
<name>A0AAD7IM84_9AGAR</name>
<feature type="transmembrane region" description="Helical" evidence="1">
    <location>
        <begin position="122"/>
        <end position="149"/>
    </location>
</feature>
<feature type="transmembrane region" description="Helical" evidence="1">
    <location>
        <begin position="50"/>
        <end position="72"/>
    </location>
</feature>
<protein>
    <submittedName>
        <fullName evidence="2">Uncharacterized protein</fullName>
    </submittedName>
</protein>
<reference evidence="2" key="1">
    <citation type="submission" date="2023-03" db="EMBL/GenBank/DDBJ databases">
        <title>Massive genome expansion in bonnet fungi (Mycena s.s.) driven by repeated elements and novel gene families across ecological guilds.</title>
        <authorList>
            <consortium name="Lawrence Berkeley National Laboratory"/>
            <person name="Harder C.B."/>
            <person name="Miyauchi S."/>
            <person name="Viragh M."/>
            <person name="Kuo A."/>
            <person name="Thoen E."/>
            <person name="Andreopoulos B."/>
            <person name="Lu D."/>
            <person name="Skrede I."/>
            <person name="Drula E."/>
            <person name="Henrissat B."/>
            <person name="Morin E."/>
            <person name="Kohler A."/>
            <person name="Barry K."/>
            <person name="LaButti K."/>
            <person name="Morin E."/>
            <person name="Salamov A."/>
            <person name="Lipzen A."/>
            <person name="Mereny Z."/>
            <person name="Hegedus B."/>
            <person name="Baldrian P."/>
            <person name="Stursova M."/>
            <person name="Weitz H."/>
            <person name="Taylor A."/>
            <person name="Grigoriev I.V."/>
            <person name="Nagy L.G."/>
            <person name="Martin F."/>
            <person name="Kauserud H."/>
        </authorList>
    </citation>
    <scope>NUCLEOTIDE SEQUENCE</scope>
    <source>
        <strain evidence="2">CBHHK182m</strain>
    </source>
</reference>
<dbReference type="Proteomes" id="UP001215598">
    <property type="component" value="Unassembled WGS sequence"/>
</dbReference>
<evidence type="ECO:0000256" key="1">
    <source>
        <dbReference type="SAM" id="Phobius"/>
    </source>
</evidence>
<dbReference type="AlphaFoldDB" id="A0AAD7IM84"/>
<organism evidence="2 3">
    <name type="scientific">Mycena metata</name>
    <dbReference type="NCBI Taxonomy" id="1033252"/>
    <lineage>
        <taxon>Eukaryota</taxon>
        <taxon>Fungi</taxon>
        <taxon>Dikarya</taxon>
        <taxon>Basidiomycota</taxon>
        <taxon>Agaricomycotina</taxon>
        <taxon>Agaricomycetes</taxon>
        <taxon>Agaricomycetidae</taxon>
        <taxon>Agaricales</taxon>
        <taxon>Marasmiineae</taxon>
        <taxon>Mycenaceae</taxon>
        <taxon>Mycena</taxon>
    </lineage>
</organism>
<feature type="transmembrane region" description="Helical" evidence="1">
    <location>
        <begin position="243"/>
        <end position="266"/>
    </location>
</feature>
<sequence length="337" mass="37002">MGDQDFPLERSWYIGNTIFAILYGVELCMFFLSSYYLWIGSKQDKSRYIYIAYSGTLLVLITIAMACNLWFGQEMWIEHRDVDGGPVAFFGANIAAWYNTFGTAADVTANVLGDGLMLYRCYVFWGGTSLWTVAFPALLFLASTSMGIVTTIQSGVPGGDFFHGVTVNFTVPWLVLTITFNILTTSMITFRLLAVSRNMRNVLSKERADVYIGVIAILIESALPFSLLGIAYLITYIRQDPESLAFADIWGCFVSLSPQAIILRVAMGSAWSRKTVTEFGSTTRGTAVVFGSGSQSTALQTFRKGSLVGSGNSSTPAVTLNSKKSANFENFENFEGV</sequence>
<keyword evidence="3" id="KW-1185">Reference proteome</keyword>
<evidence type="ECO:0000313" key="3">
    <source>
        <dbReference type="Proteomes" id="UP001215598"/>
    </source>
</evidence>
<gene>
    <name evidence="2" type="ORF">B0H16DRAFT_964526</name>
</gene>
<evidence type="ECO:0000313" key="2">
    <source>
        <dbReference type="EMBL" id="KAJ7746401.1"/>
    </source>
</evidence>
<keyword evidence="1" id="KW-0472">Membrane</keyword>
<keyword evidence="1" id="KW-1133">Transmembrane helix</keyword>
<comment type="caution">
    <text evidence="2">The sequence shown here is derived from an EMBL/GenBank/DDBJ whole genome shotgun (WGS) entry which is preliminary data.</text>
</comment>
<proteinExistence type="predicted"/>